<protein>
    <submittedName>
        <fullName evidence="1">Predicted protein</fullName>
    </submittedName>
</protein>
<dbReference type="AlphaFoldDB" id="F2E2V4"/>
<organism evidence="1">
    <name type="scientific">Hordeum vulgare subsp. vulgare</name>
    <name type="common">Domesticated barley</name>
    <dbReference type="NCBI Taxonomy" id="112509"/>
    <lineage>
        <taxon>Eukaryota</taxon>
        <taxon>Viridiplantae</taxon>
        <taxon>Streptophyta</taxon>
        <taxon>Embryophyta</taxon>
        <taxon>Tracheophyta</taxon>
        <taxon>Spermatophyta</taxon>
        <taxon>Magnoliopsida</taxon>
        <taxon>Liliopsida</taxon>
        <taxon>Poales</taxon>
        <taxon>Poaceae</taxon>
        <taxon>BOP clade</taxon>
        <taxon>Pooideae</taxon>
        <taxon>Triticodae</taxon>
        <taxon>Triticeae</taxon>
        <taxon>Hordeinae</taxon>
        <taxon>Hordeum</taxon>
    </lineage>
</organism>
<sequence>MMSSGPCFARNVDSFPFPQISHARFCPLLTKVILIFFEFRNDLCYKIGHIECPAFAAPGMNVPVKHRPFMTLFILFSQAPNVVTEIFAKYIYCVLLLCIWCHTCMLRKICSGL</sequence>
<dbReference type="EMBL" id="AK370476">
    <property type="protein sequence ID" value="BAK01676.1"/>
    <property type="molecule type" value="mRNA"/>
</dbReference>
<reference evidence="1" key="1">
    <citation type="journal article" date="2011" name="Plant Physiol.">
        <title>Comprehensive sequence analysis of 24,783 barley full-length cDNAs derived from 12 clone libraries.</title>
        <authorList>
            <person name="Matsumoto T."/>
            <person name="Tanaka T."/>
            <person name="Sakai H."/>
            <person name="Amano N."/>
            <person name="Kanamori H."/>
            <person name="Kurita K."/>
            <person name="Kikuta A."/>
            <person name="Kamiya K."/>
            <person name="Yamamoto M."/>
            <person name="Ikawa H."/>
            <person name="Fujii N."/>
            <person name="Hori K."/>
            <person name="Itoh T."/>
            <person name="Sato K."/>
        </authorList>
    </citation>
    <scope>NUCLEOTIDE SEQUENCE</scope>
    <source>
        <tissue evidence="1">Shoot and root</tissue>
    </source>
</reference>
<proteinExistence type="evidence at transcript level"/>
<name>F2E2V4_HORVV</name>
<accession>F2E2V4</accession>
<evidence type="ECO:0000313" key="1">
    <source>
        <dbReference type="EMBL" id="BAK01676.1"/>
    </source>
</evidence>